<dbReference type="PANTHER" id="PTHR27001">
    <property type="entry name" value="OS01G0253100 PROTEIN"/>
    <property type="match status" value="1"/>
</dbReference>
<evidence type="ECO:0000256" key="1">
    <source>
        <dbReference type="ARBA" id="ARBA00022741"/>
    </source>
</evidence>
<organism evidence="4 5">
    <name type="scientific">Sesamum angolense</name>
    <dbReference type="NCBI Taxonomy" id="2727404"/>
    <lineage>
        <taxon>Eukaryota</taxon>
        <taxon>Viridiplantae</taxon>
        <taxon>Streptophyta</taxon>
        <taxon>Embryophyta</taxon>
        <taxon>Tracheophyta</taxon>
        <taxon>Spermatophyta</taxon>
        <taxon>Magnoliopsida</taxon>
        <taxon>eudicotyledons</taxon>
        <taxon>Gunneridae</taxon>
        <taxon>Pentapetalae</taxon>
        <taxon>asterids</taxon>
        <taxon>lamiids</taxon>
        <taxon>Lamiales</taxon>
        <taxon>Pedaliaceae</taxon>
        <taxon>Sesamum</taxon>
    </lineage>
</organism>
<reference evidence="4" key="2">
    <citation type="journal article" date="2024" name="Plant">
        <title>Genomic evolution and insights into agronomic trait innovations of Sesamum species.</title>
        <authorList>
            <person name="Miao H."/>
            <person name="Wang L."/>
            <person name="Qu L."/>
            <person name="Liu H."/>
            <person name="Sun Y."/>
            <person name="Le M."/>
            <person name="Wang Q."/>
            <person name="Wei S."/>
            <person name="Zheng Y."/>
            <person name="Lin W."/>
            <person name="Duan Y."/>
            <person name="Cao H."/>
            <person name="Xiong S."/>
            <person name="Wang X."/>
            <person name="Wei L."/>
            <person name="Li C."/>
            <person name="Ma Q."/>
            <person name="Ju M."/>
            <person name="Zhao R."/>
            <person name="Li G."/>
            <person name="Mu C."/>
            <person name="Tian Q."/>
            <person name="Mei H."/>
            <person name="Zhang T."/>
            <person name="Gao T."/>
            <person name="Zhang H."/>
        </authorList>
    </citation>
    <scope>NUCLEOTIDE SEQUENCE</scope>
    <source>
        <strain evidence="4">K16</strain>
    </source>
</reference>
<evidence type="ECO:0000259" key="3">
    <source>
        <dbReference type="PROSITE" id="PS50011"/>
    </source>
</evidence>
<keyword evidence="5" id="KW-1185">Reference proteome</keyword>
<sequence length="509" mass="58434">MSTNTKRVLIIQDASRELCVTCVRNVLRGLSLGPRDILKLLGVIEAFTKNNSVYHKGCISFLKNQTRLHSTATINKRKEDIEEATQQTLLQYSNCLDYKVILRTAEALQVEFEIAVEAGLLKEVAVQYAKNFQATHVILHRHLKRDLKYFLQNLSCGISRIKSDNSMKIVRAPMADEVGTVQQTSQNLEMREERNAFINSTCSLCVNRRPRIGLKKKFTYAELQLATNGFCPQSLMSDHGRKIYLGLLNDQRKILIRESPSVTIKEEEFKREVKILERVRHEHVASLLGSCSEGPHRFLVYEYICNGSLNKHLSNKSRILTWERRIIIAYGAAKGLEYLHRERIYGSMRPSNILITHDYQPLLSYYGLNINQYEALGQSSATTVLRTFEYLAPEYEESGIDLSKADVYSFGVVLVELITGRKTIQDTDGQSFLRWARPLLKKRKYMELIDPVVQDSVDLFQLYWLVRVADKCLSWDPRSRYSIRKVVTDLSCIITRSGVEDFSPTDSDL</sequence>
<dbReference type="GO" id="GO:0005524">
    <property type="term" value="F:ATP binding"/>
    <property type="evidence" value="ECO:0007669"/>
    <property type="project" value="UniProtKB-KW"/>
</dbReference>
<keyword evidence="4" id="KW-0808">Transferase</keyword>
<dbReference type="GO" id="GO:0005886">
    <property type="term" value="C:plasma membrane"/>
    <property type="evidence" value="ECO:0007669"/>
    <property type="project" value="TreeGrafter"/>
</dbReference>
<dbReference type="AlphaFoldDB" id="A0AAE2C0P5"/>
<dbReference type="Gene3D" id="1.10.510.10">
    <property type="entry name" value="Transferase(Phosphotransferase) domain 1"/>
    <property type="match status" value="1"/>
</dbReference>
<dbReference type="EMBL" id="JACGWL010000004">
    <property type="protein sequence ID" value="KAK4404706.1"/>
    <property type="molecule type" value="Genomic_DNA"/>
</dbReference>
<evidence type="ECO:0000313" key="5">
    <source>
        <dbReference type="Proteomes" id="UP001289374"/>
    </source>
</evidence>
<comment type="caution">
    <text evidence="4">The sequence shown here is derived from an EMBL/GenBank/DDBJ whole genome shotgun (WGS) entry which is preliminary data.</text>
</comment>
<feature type="domain" description="Protein kinase" evidence="3">
    <location>
        <begin position="220"/>
        <end position="493"/>
    </location>
</feature>
<dbReference type="InterPro" id="IPR000719">
    <property type="entry name" value="Prot_kinase_dom"/>
</dbReference>
<dbReference type="GO" id="GO:0004672">
    <property type="term" value="F:protein kinase activity"/>
    <property type="evidence" value="ECO:0007669"/>
    <property type="project" value="InterPro"/>
</dbReference>
<keyword evidence="4" id="KW-0675">Receptor</keyword>
<accession>A0AAE2C0P5</accession>
<keyword evidence="2" id="KW-0067">ATP-binding</keyword>
<dbReference type="Proteomes" id="UP001289374">
    <property type="component" value="Unassembled WGS sequence"/>
</dbReference>
<evidence type="ECO:0000256" key="2">
    <source>
        <dbReference type="ARBA" id="ARBA00022840"/>
    </source>
</evidence>
<keyword evidence="4" id="KW-0418">Kinase</keyword>
<dbReference type="InterPro" id="IPR001245">
    <property type="entry name" value="Ser-Thr/Tyr_kinase_cat_dom"/>
</dbReference>
<dbReference type="InterPro" id="IPR011009">
    <property type="entry name" value="Kinase-like_dom_sf"/>
</dbReference>
<name>A0AAE2C0P5_9LAMI</name>
<proteinExistence type="predicted"/>
<gene>
    <name evidence="4" type="ORF">Sango_0839200</name>
</gene>
<dbReference type="Pfam" id="PF07714">
    <property type="entry name" value="PK_Tyr_Ser-Thr"/>
    <property type="match status" value="1"/>
</dbReference>
<reference evidence="4" key="1">
    <citation type="submission" date="2020-06" db="EMBL/GenBank/DDBJ databases">
        <authorList>
            <person name="Li T."/>
            <person name="Hu X."/>
            <person name="Zhang T."/>
            <person name="Song X."/>
            <person name="Zhang H."/>
            <person name="Dai N."/>
            <person name="Sheng W."/>
            <person name="Hou X."/>
            <person name="Wei L."/>
        </authorList>
    </citation>
    <scope>NUCLEOTIDE SEQUENCE</scope>
    <source>
        <strain evidence="4">K16</strain>
        <tissue evidence="4">Leaf</tissue>
    </source>
</reference>
<protein>
    <submittedName>
        <fullName evidence="4">Proline-rich receptor-like protein kinase PERK8</fullName>
    </submittedName>
</protein>
<keyword evidence="1" id="KW-0547">Nucleotide-binding</keyword>
<evidence type="ECO:0000313" key="4">
    <source>
        <dbReference type="EMBL" id="KAK4404706.1"/>
    </source>
</evidence>
<dbReference type="PROSITE" id="PS50011">
    <property type="entry name" value="PROTEIN_KINASE_DOM"/>
    <property type="match status" value="1"/>
</dbReference>
<dbReference type="PANTHER" id="PTHR27001:SF790">
    <property type="entry name" value="PROTEIN KINASE DOMAIN-CONTAINING PROTEIN"/>
    <property type="match status" value="1"/>
</dbReference>
<dbReference type="SUPFAM" id="SSF56112">
    <property type="entry name" value="Protein kinase-like (PK-like)"/>
    <property type="match status" value="1"/>
</dbReference>
<dbReference type="Gene3D" id="3.30.200.20">
    <property type="entry name" value="Phosphorylase Kinase, domain 1"/>
    <property type="match status" value="1"/>
</dbReference>